<reference evidence="6 7" key="1">
    <citation type="journal article" date="2015" name="Int. J. Syst. Evol. Microbiol.">
        <title>Youhaiella tibetensis gen. nov., sp. nov., isolated from subsurface sediment.</title>
        <authorList>
            <person name="Wang Y.X."/>
            <person name="Huang F.Q."/>
            <person name="Nogi Y."/>
            <person name="Pang S.J."/>
            <person name="Wang P.K."/>
            <person name="Lv J."/>
        </authorList>
    </citation>
    <scope>NUCLEOTIDE SEQUENCE [LARGE SCALE GENOMIC DNA]</scope>
    <source>
        <strain evidence="7">fig4</strain>
    </source>
</reference>
<accession>A0A5B9DKP9</accession>
<feature type="transmembrane region" description="Helical" evidence="5">
    <location>
        <begin position="136"/>
        <end position="158"/>
    </location>
</feature>
<feature type="transmembrane region" description="Helical" evidence="5">
    <location>
        <begin position="271"/>
        <end position="289"/>
    </location>
</feature>
<comment type="similarity">
    <text evidence="5">Belongs to the ABC-2 integral membrane protein family.</text>
</comment>
<dbReference type="KEGG" id="yti:FNA67_03330"/>
<protein>
    <recommendedName>
        <fullName evidence="5">Transport permease protein</fullName>
    </recommendedName>
</protein>
<feature type="transmembrane region" description="Helical" evidence="5">
    <location>
        <begin position="93"/>
        <end position="115"/>
    </location>
</feature>
<sequence length="292" mass="32619">MSEASATALEADIWAEDNDDSWQRLAWIQVAGLYAVWLREIKRALRDRGQLLGGFSRPLLWVLVMGIGLNPYFRGEVYGEVRYVVPFTYLQFIFPAVIVLNILYTSVQSAISVIWDRQFGFLREVLVSPLARETILLGKILGGATVAMFHGCFVLVLARFVDVTITPQAILSALGLMFVLSFGLTSLGVIIASRIKSFEGFGVFSNLVILPLYFTSSSIFPLDPSLTAAQSVVNYPEWLVAIVRINPITYCVDALRGVLINFHQFDPTTNYLVLGGMTLTFFLLAVWEFRRG</sequence>
<gene>
    <name evidence="6" type="ORF">FNA67_03330</name>
</gene>
<proteinExistence type="inferred from homology"/>
<dbReference type="AlphaFoldDB" id="A0A5B9DKP9"/>
<keyword evidence="2 5" id="KW-0812">Transmembrane</keyword>
<dbReference type="InterPro" id="IPR013525">
    <property type="entry name" value="ABC2_TM"/>
</dbReference>
<dbReference type="PANTHER" id="PTHR43229">
    <property type="entry name" value="NODULATION PROTEIN J"/>
    <property type="match status" value="1"/>
</dbReference>
<dbReference type="EMBL" id="CP041690">
    <property type="protein sequence ID" value="QEE19259.1"/>
    <property type="molecule type" value="Genomic_DNA"/>
</dbReference>
<evidence type="ECO:0000313" key="7">
    <source>
        <dbReference type="Proteomes" id="UP000321062"/>
    </source>
</evidence>
<dbReference type="PROSITE" id="PS51012">
    <property type="entry name" value="ABC_TM2"/>
    <property type="match status" value="1"/>
</dbReference>
<keyword evidence="7" id="KW-1185">Reference proteome</keyword>
<organism evidence="6 7">
    <name type="scientific">Paradevosia tibetensis</name>
    <dbReference type="NCBI Taxonomy" id="1447062"/>
    <lineage>
        <taxon>Bacteria</taxon>
        <taxon>Pseudomonadati</taxon>
        <taxon>Pseudomonadota</taxon>
        <taxon>Alphaproteobacteria</taxon>
        <taxon>Hyphomicrobiales</taxon>
        <taxon>Devosiaceae</taxon>
        <taxon>Paradevosia</taxon>
    </lineage>
</organism>
<evidence type="ECO:0000256" key="2">
    <source>
        <dbReference type="ARBA" id="ARBA00022692"/>
    </source>
</evidence>
<keyword evidence="3 5" id="KW-1133">Transmembrane helix</keyword>
<evidence type="ECO:0000256" key="3">
    <source>
        <dbReference type="ARBA" id="ARBA00022989"/>
    </source>
</evidence>
<keyword evidence="4 5" id="KW-0472">Membrane</keyword>
<dbReference type="Proteomes" id="UP000321062">
    <property type="component" value="Chromosome"/>
</dbReference>
<dbReference type="GO" id="GO:0043190">
    <property type="term" value="C:ATP-binding cassette (ABC) transporter complex"/>
    <property type="evidence" value="ECO:0007669"/>
    <property type="project" value="InterPro"/>
</dbReference>
<dbReference type="GO" id="GO:0140359">
    <property type="term" value="F:ABC-type transporter activity"/>
    <property type="evidence" value="ECO:0007669"/>
    <property type="project" value="InterPro"/>
</dbReference>
<keyword evidence="5" id="KW-1003">Cell membrane</keyword>
<dbReference type="Pfam" id="PF01061">
    <property type="entry name" value="ABC2_membrane"/>
    <property type="match status" value="1"/>
</dbReference>
<keyword evidence="5" id="KW-0813">Transport</keyword>
<dbReference type="InterPro" id="IPR000412">
    <property type="entry name" value="ABC_2_transport"/>
</dbReference>
<dbReference type="InterPro" id="IPR051784">
    <property type="entry name" value="Nod_factor_ABC_transporter"/>
</dbReference>
<feature type="transmembrane region" description="Helical" evidence="5">
    <location>
        <begin position="51"/>
        <end position="73"/>
    </location>
</feature>
<name>A0A5B9DKP9_9HYPH</name>
<evidence type="ECO:0000313" key="6">
    <source>
        <dbReference type="EMBL" id="QEE19259.1"/>
    </source>
</evidence>
<evidence type="ECO:0000256" key="4">
    <source>
        <dbReference type="ARBA" id="ARBA00023136"/>
    </source>
</evidence>
<dbReference type="PIRSF" id="PIRSF006648">
    <property type="entry name" value="DrrB"/>
    <property type="match status" value="1"/>
</dbReference>
<dbReference type="RefSeq" id="WP_082202388.1">
    <property type="nucleotide sequence ID" value="NZ_BMFM01000001.1"/>
</dbReference>
<dbReference type="OrthoDB" id="9255971at2"/>
<feature type="transmembrane region" description="Helical" evidence="5">
    <location>
        <begin position="170"/>
        <end position="191"/>
    </location>
</feature>
<dbReference type="PRINTS" id="PR00164">
    <property type="entry name" value="ABC2TRNSPORT"/>
</dbReference>
<comment type="subcellular location">
    <subcellularLocation>
        <location evidence="5">Cell inner membrane</location>
        <topology evidence="5">Multi-pass membrane protein</topology>
    </subcellularLocation>
    <subcellularLocation>
        <location evidence="1">Membrane</location>
        <topology evidence="1">Multi-pass membrane protein</topology>
    </subcellularLocation>
</comment>
<dbReference type="PANTHER" id="PTHR43229:SF2">
    <property type="entry name" value="NODULATION PROTEIN J"/>
    <property type="match status" value="1"/>
</dbReference>
<evidence type="ECO:0000256" key="1">
    <source>
        <dbReference type="ARBA" id="ARBA00004141"/>
    </source>
</evidence>
<evidence type="ECO:0000256" key="5">
    <source>
        <dbReference type="RuleBase" id="RU361157"/>
    </source>
</evidence>
<dbReference type="InterPro" id="IPR047817">
    <property type="entry name" value="ABC2_TM_bact-type"/>
</dbReference>
<feature type="transmembrane region" description="Helical" evidence="5">
    <location>
        <begin position="203"/>
        <end position="222"/>
    </location>
</feature>